<feature type="domain" description="LysM" evidence="1">
    <location>
        <begin position="277"/>
        <end position="320"/>
    </location>
</feature>
<dbReference type="SUPFAM" id="SSF55383">
    <property type="entry name" value="Copper amine oxidase, domain N"/>
    <property type="match status" value="1"/>
</dbReference>
<dbReference type="Gene3D" id="3.30.457.10">
    <property type="entry name" value="Copper amine oxidase-like, N-terminal domain"/>
    <property type="match status" value="1"/>
</dbReference>
<proteinExistence type="predicted"/>
<evidence type="ECO:0000313" key="2">
    <source>
        <dbReference type="EMBL" id="SHJ26740.1"/>
    </source>
</evidence>
<evidence type="ECO:0000259" key="1">
    <source>
        <dbReference type="PROSITE" id="PS51782"/>
    </source>
</evidence>
<accession>A0A1M6HWU8</accession>
<dbReference type="EMBL" id="FQZP01000036">
    <property type="protein sequence ID" value="SHJ26740.1"/>
    <property type="molecule type" value="Genomic_DNA"/>
</dbReference>
<dbReference type="Proteomes" id="UP000324781">
    <property type="component" value="Unassembled WGS sequence"/>
</dbReference>
<dbReference type="Gene3D" id="3.10.350.10">
    <property type="entry name" value="LysM domain"/>
    <property type="match status" value="3"/>
</dbReference>
<organism evidence="2 3">
    <name type="scientific">Thermoclostridium caenicola</name>
    <dbReference type="NCBI Taxonomy" id="659425"/>
    <lineage>
        <taxon>Bacteria</taxon>
        <taxon>Bacillati</taxon>
        <taxon>Bacillota</taxon>
        <taxon>Clostridia</taxon>
        <taxon>Eubacteriales</taxon>
        <taxon>Oscillospiraceae</taxon>
        <taxon>Thermoclostridium</taxon>
    </lineage>
</organism>
<feature type="domain" description="LysM" evidence="1">
    <location>
        <begin position="341"/>
        <end position="385"/>
    </location>
</feature>
<sequence>MDIFSSYRLVKVEDGYDLELFLDNPAMNDAEFAEEFNRIDPENRQRLDRNIMDYIREKFPDLKIRTVRIMVGSLLLASFIYTAPVQAADTTASAKTVQAVQAEGDFDYSARISINGQLQSFNSKPFFYNYTTYVNLYEFGNKIGASVWWNDASNTVGINKNGTQIAFMRGSTVARVNGKQVSMPKSLVVNGVTYAPLKFIAENLGYQVTLDSATNTVMVNSKTSQTQTGNAGVYTVAAGDTLWNIAQRYQTTVDNLKKLNNLTSDTIYPGQQLILYRSHVVKSGDTLWRLAQNYGVSVEDIRKVNKLTSDTIYVGQTLYIPGTTAAATPAKPSPVTSWPDVTYIVQPGDTVYSVAKKFGISQQDLLKYNYMDPDQWLNAGDKIAISGYAPRTYTVTPGQDPAPARKGALVDWQTEGKYLLKRNSTFTIVDVDTGKQFKAVMIGGYNHADIEPATRADTEIMKSIFGTWKWSPRAVVVHINGINIAASLSGMPHGADTVTDNGVNGMFDLYLKGSTSHSSSTSKVYIQEHANMVLKAAGR</sequence>
<dbReference type="AlphaFoldDB" id="A0A1M6HWU8"/>
<dbReference type="Pfam" id="PF01476">
    <property type="entry name" value="LysM"/>
    <property type="match status" value="3"/>
</dbReference>
<dbReference type="InterPro" id="IPR036582">
    <property type="entry name" value="Mao_N_sf"/>
</dbReference>
<protein>
    <submittedName>
        <fullName evidence="2">LysM repeat-containing protein</fullName>
    </submittedName>
</protein>
<dbReference type="GO" id="GO:0008932">
    <property type="term" value="F:lytic endotransglycosylase activity"/>
    <property type="evidence" value="ECO:0007669"/>
    <property type="project" value="TreeGrafter"/>
</dbReference>
<dbReference type="RefSeq" id="WP_149679098.1">
    <property type="nucleotide sequence ID" value="NZ_FQZP01000036.1"/>
</dbReference>
<dbReference type="InterPro" id="IPR012854">
    <property type="entry name" value="Cu_amine_oxidase-like_N"/>
</dbReference>
<name>A0A1M6HWU8_9FIRM</name>
<keyword evidence="3" id="KW-1185">Reference proteome</keyword>
<dbReference type="SMART" id="SM00257">
    <property type="entry name" value="LysM"/>
    <property type="match status" value="3"/>
</dbReference>
<dbReference type="OrthoDB" id="2666280at2"/>
<evidence type="ECO:0000313" key="3">
    <source>
        <dbReference type="Proteomes" id="UP000324781"/>
    </source>
</evidence>
<feature type="domain" description="LysM" evidence="1">
    <location>
        <begin position="232"/>
        <end position="275"/>
    </location>
</feature>
<dbReference type="InterPro" id="IPR036779">
    <property type="entry name" value="LysM_dom_sf"/>
</dbReference>
<gene>
    <name evidence="2" type="ORF">SAMN05444373_103615</name>
</gene>
<reference evidence="2 3" key="1">
    <citation type="submission" date="2016-11" db="EMBL/GenBank/DDBJ databases">
        <authorList>
            <person name="Varghese N."/>
            <person name="Submissions S."/>
        </authorList>
    </citation>
    <scope>NUCLEOTIDE SEQUENCE [LARGE SCALE GENOMIC DNA]</scope>
    <source>
        <strain evidence="2 3">DSM 19027</strain>
    </source>
</reference>
<dbReference type="PANTHER" id="PTHR33734:SF22">
    <property type="entry name" value="MEMBRANE-BOUND LYTIC MUREIN TRANSGLYCOSYLASE D"/>
    <property type="match status" value="1"/>
</dbReference>
<dbReference type="PROSITE" id="PS51782">
    <property type="entry name" value="LYSM"/>
    <property type="match status" value="3"/>
</dbReference>
<dbReference type="CDD" id="cd00118">
    <property type="entry name" value="LysM"/>
    <property type="match status" value="3"/>
</dbReference>
<dbReference type="SUPFAM" id="SSF54106">
    <property type="entry name" value="LysM domain"/>
    <property type="match status" value="3"/>
</dbReference>
<dbReference type="InterPro" id="IPR018392">
    <property type="entry name" value="LysM"/>
</dbReference>
<dbReference type="Pfam" id="PF07833">
    <property type="entry name" value="Cu_amine_oxidN1"/>
    <property type="match status" value="1"/>
</dbReference>
<dbReference type="PANTHER" id="PTHR33734">
    <property type="entry name" value="LYSM DOMAIN-CONTAINING GPI-ANCHORED PROTEIN 2"/>
    <property type="match status" value="1"/>
</dbReference>